<evidence type="ECO:0000259" key="7">
    <source>
        <dbReference type="Pfam" id="PF00291"/>
    </source>
</evidence>
<dbReference type="FunFam" id="3.40.50.1100:FF:000047">
    <property type="entry name" value="Threonine synthase like 2"/>
    <property type="match status" value="1"/>
</dbReference>
<evidence type="ECO:0000256" key="3">
    <source>
        <dbReference type="ARBA" id="ARBA00021942"/>
    </source>
</evidence>
<dbReference type="EMBL" id="AFYH01185314">
    <property type="status" value="NOT_ANNOTATED_CDS"/>
    <property type="molecule type" value="Genomic_DNA"/>
</dbReference>
<dbReference type="NCBIfam" id="TIGR00260">
    <property type="entry name" value="thrC"/>
    <property type="match status" value="1"/>
</dbReference>
<dbReference type="GO" id="GO:0016829">
    <property type="term" value="F:lyase activity"/>
    <property type="evidence" value="ECO:0007669"/>
    <property type="project" value="UniProtKB-KW"/>
</dbReference>
<dbReference type="eggNOG" id="KOG2616">
    <property type="taxonomic scope" value="Eukaryota"/>
</dbReference>
<dbReference type="KEGG" id="lcm:102347836"/>
<dbReference type="GeneID" id="102347836"/>
<dbReference type="OMA" id="NFERYLY"/>
<dbReference type="GO" id="GO:0030170">
    <property type="term" value="F:pyridoxal phosphate binding"/>
    <property type="evidence" value="ECO:0007669"/>
    <property type="project" value="TreeGrafter"/>
</dbReference>
<sequence>MKYISTRGEASGIDFEETLFTGFAPDGGLYMPEEIPKLNVDTLRKWSTLSFTELVKEISSLFIPPEVILRKDLNDLVDRAFSRFQHKDIVCLSQLKNKLNVLELWHGMTRAFKDLALSCMGQLLQYVLKKSNKHVLILVVTSGDTGSSALEGVRGVDGVDIIVVLPYGRCTRIQELQMTTVIEDNVHVFAADGTCDDIDEHARKIFADTSFCRAHGLLSLNSANWSRILLQIPHFFYAYFRCVPSLNTTPLPEVEVVVPTGGAGNITAGCIAQKMGLPVRLVTVVNENDIIHRTIQHGDYSLASSVKQSLAPSIDIQQPYNMERIFWLLSGMDSNLMKEIMEEFYRSGKRKLPKNLHRKVLEVLMSCSVTDEDIVQTMKRCWEENQYLLCPHSAVAVVYHYQQSDQGNDCIPRCCLATASAVKFQDAVLSAGLVPEIPPDIAALEDKETRFTQMKRGEDWEKILRIKIQDITRARSVL</sequence>
<dbReference type="GeneTree" id="ENSGT00940000158503"/>
<dbReference type="InParanoid" id="H3ANZ3"/>
<evidence type="ECO:0000256" key="1">
    <source>
        <dbReference type="ARBA" id="ARBA00001933"/>
    </source>
</evidence>
<evidence type="ECO:0000256" key="6">
    <source>
        <dbReference type="PIRSR" id="PIRSR604450-51"/>
    </source>
</evidence>
<keyword evidence="5" id="KW-0456">Lyase</keyword>
<dbReference type="FunFam" id="3.90.1380.10:FF:000003">
    <property type="entry name" value="THR4p Threonine synthase"/>
    <property type="match status" value="1"/>
</dbReference>
<dbReference type="SUPFAM" id="SSF53686">
    <property type="entry name" value="Tryptophan synthase beta subunit-like PLP-dependent enzymes"/>
    <property type="match status" value="1"/>
</dbReference>
<feature type="domain" description="Threonine synthase N-terminal" evidence="8">
    <location>
        <begin position="2"/>
        <end position="81"/>
    </location>
</feature>
<reference evidence="10" key="1">
    <citation type="submission" date="2011-08" db="EMBL/GenBank/DDBJ databases">
        <title>The draft genome of Latimeria chalumnae.</title>
        <authorList>
            <person name="Di Palma F."/>
            <person name="Alfoldi J."/>
            <person name="Johnson J."/>
            <person name="Berlin A."/>
            <person name="Gnerre S."/>
            <person name="Jaffe D."/>
            <person name="MacCallum I."/>
            <person name="Young S."/>
            <person name="Walker B.J."/>
            <person name="Lander E."/>
            <person name="Lindblad-Toh K."/>
        </authorList>
    </citation>
    <scope>NUCLEOTIDE SEQUENCE [LARGE SCALE GENOMIC DNA]</scope>
    <source>
        <strain evidence="10">Wild caught</strain>
    </source>
</reference>
<feature type="modified residue" description="N6-(pyridoxal phosphate)lysine" evidence="6">
    <location>
        <position position="113"/>
    </location>
</feature>
<dbReference type="FunCoup" id="H3ANZ3">
    <property type="interactions" value="4"/>
</dbReference>
<dbReference type="HOGENOM" id="CLU_015170_1_1_1"/>
<feature type="domain" description="Tryptophan synthase beta chain-like PALP" evidence="7">
    <location>
        <begin position="105"/>
        <end position="399"/>
    </location>
</feature>
<dbReference type="Proteomes" id="UP000008672">
    <property type="component" value="Unassembled WGS sequence"/>
</dbReference>
<dbReference type="CDD" id="cd01560">
    <property type="entry name" value="Thr-synth_2"/>
    <property type="match status" value="1"/>
</dbReference>
<dbReference type="EMBL" id="AFYH01185317">
    <property type="status" value="NOT_ANNOTATED_CDS"/>
    <property type="molecule type" value="Genomic_DNA"/>
</dbReference>
<dbReference type="Gene3D" id="3.40.50.1100">
    <property type="match status" value="2"/>
</dbReference>
<dbReference type="GO" id="GO:0009071">
    <property type="term" value="P:serine family amino acid catabolic process"/>
    <property type="evidence" value="ECO:0007669"/>
    <property type="project" value="TreeGrafter"/>
</dbReference>
<dbReference type="EMBL" id="AFYH01185316">
    <property type="status" value="NOT_ANNOTATED_CDS"/>
    <property type="molecule type" value="Genomic_DNA"/>
</dbReference>
<dbReference type="STRING" id="7897.ENSLACP00000011364"/>
<reference evidence="9" key="3">
    <citation type="submission" date="2025-09" db="UniProtKB">
        <authorList>
            <consortium name="Ensembl"/>
        </authorList>
    </citation>
    <scope>IDENTIFICATION</scope>
</reference>
<dbReference type="Bgee" id="ENSLACG00000009999">
    <property type="expression patterns" value="Expressed in muscle tissue and 6 other cell types or tissues"/>
</dbReference>
<comment type="cofactor">
    <cofactor evidence="1 6">
        <name>pyridoxal 5'-phosphate</name>
        <dbReference type="ChEBI" id="CHEBI:597326"/>
    </cofactor>
</comment>
<dbReference type="PANTHER" id="PTHR42690:SF1">
    <property type="entry name" value="THREONINE SYNTHASE-LIKE 2"/>
    <property type="match status" value="1"/>
</dbReference>
<dbReference type="InterPro" id="IPR051166">
    <property type="entry name" value="Threonine_Synthase"/>
</dbReference>
<dbReference type="CTD" id="55258"/>
<dbReference type="InterPro" id="IPR004450">
    <property type="entry name" value="Thr_synthase-like"/>
</dbReference>
<dbReference type="InterPro" id="IPR029144">
    <property type="entry name" value="Thr_synth_N"/>
</dbReference>
<evidence type="ECO:0000256" key="5">
    <source>
        <dbReference type="ARBA" id="ARBA00023239"/>
    </source>
</evidence>
<reference evidence="9" key="2">
    <citation type="submission" date="2025-08" db="UniProtKB">
        <authorList>
            <consortium name="Ensembl"/>
        </authorList>
    </citation>
    <scope>IDENTIFICATION</scope>
</reference>
<evidence type="ECO:0000256" key="2">
    <source>
        <dbReference type="ARBA" id="ARBA00005517"/>
    </source>
</evidence>
<dbReference type="InterPro" id="IPR001926">
    <property type="entry name" value="TrpB-like_PALP"/>
</dbReference>
<dbReference type="Gene3D" id="3.90.1380.10">
    <property type="entry name" value="Threonine synthase, N-terminal domain"/>
    <property type="match status" value="1"/>
</dbReference>
<proteinExistence type="inferred from homology"/>
<dbReference type="AlphaFoldDB" id="H3ANZ3"/>
<evidence type="ECO:0000259" key="8">
    <source>
        <dbReference type="Pfam" id="PF14821"/>
    </source>
</evidence>
<keyword evidence="10" id="KW-1185">Reference proteome</keyword>
<dbReference type="InterPro" id="IPR036052">
    <property type="entry name" value="TrpB-like_PALP_sf"/>
</dbReference>
<gene>
    <name evidence="9" type="primary">THNSL2</name>
</gene>
<dbReference type="EMBL" id="AFYH01185318">
    <property type="status" value="NOT_ANNOTATED_CDS"/>
    <property type="molecule type" value="Genomic_DNA"/>
</dbReference>
<dbReference type="EMBL" id="AFYH01185313">
    <property type="status" value="NOT_ANNOTATED_CDS"/>
    <property type="molecule type" value="Genomic_DNA"/>
</dbReference>
<evidence type="ECO:0000256" key="4">
    <source>
        <dbReference type="ARBA" id="ARBA00022898"/>
    </source>
</evidence>
<dbReference type="InterPro" id="IPR037158">
    <property type="entry name" value="Thr_synth_N_sf"/>
</dbReference>
<protein>
    <recommendedName>
        <fullName evidence="3">Threonine synthase-like 2</fullName>
    </recommendedName>
</protein>
<evidence type="ECO:0000313" key="10">
    <source>
        <dbReference type="Proteomes" id="UP000008672"/>
    </source>
</evidence>
<dbReference type="Ensembl" id="ENSLACT00000011450.1">
    <property type="protein sequence ID" value="ENSLACP00000011364.1"/>
    <property type="gene ID" value="ENSLACG00000009999.1"/>
</dbReference>
<dbReference type="OrthoDB" id="5203861at2759"/>
<keyword evidence="4 6" id="KW-0663">Pyridoxal phosphate</keyword>
<organism evidence="9 10">
    <name type="scientific">Latimeria chalumnae</name>
    <name type="common">Coelacanth</name>
    <dbReference type="NCBI Taxonomy" id="7897"/>
    <lineage>
        <taxon>Eukaryota</taxon>
        <taxon>Metazoa</taxon>
        <taxon>Chordata</taxon>
        <taxon>Craniata</taxon>
        <taxon>Vertebrata</taxon>
        <taxon>Euteleostomi</taxon>
        <taxon>Coelacanthiformes</taxon>
        <taxon>Coelacanthidae</taxon>
        <taxon>Latimeria</taxon>
    </lineage>
</organism>
<dbReference type="EMBL" id="AFYH01185315">
    <property type="status" value="NOT_ANNOTATED_CDS"/>
    <property type="molecule type" value="Genomic_DNA"/>
</dbReference>
<dbReference type="GO" id="GO:0046360">
    <property type="term" value="P:2-oxobutyrate biosynthetic process"/>
    <property type="evidence" value="ECO:0007669"/>
    <property type="project" value="TreeGrafter"/>
</dbReference>
<evidence type="ECO:0000313" key="9">
    <source>
        <dbReference type="Ensembl" id="ENSLACP00000011364.1"/>
    </source>
</evidence>
<dbReference type="PANTHER" id="PTHR42690">
    <property type="entry name" value="THREONINE SYNTHASE FAMILY MEMBER"/>
    <property type="match status" value="1"/>
</dbReference>
<dbReference type="RefSeq" id="XP_064420612.1">
    <property type="nucleotide sequence ID" value="XM_064564542.1"/>
</dbReference>
<accession>H3ANZ3</accession>
<dbReference type="Pfam" id="PF00291">
    <property type="entry name" value="PALP"/>
    <property type="match status" value="1"/>
</dbReference>
<name>H3ANZ3_LATCH</name>
<dbReference type="Pfam" id="PF14821">
    <property type="entry name" value="Thr_synth_N"/>
    <property type="match status" value="1"/>
</dbReference>
<comment type="similarity">
    <text evidence="2">Belongs to the threonine synthase family.</text>
</comment>